<dbReference type="InterPro" id="IPR036894">
    <property type="entry name" value="YbaB-like_sf"/>
</dbReference>
<dbReference type="RefSeq" id="WP_147757479.1">
    <property type="nucleotide sequence ID" value="NZ_SAXT01000001.1"/>
</dbReference>
<evidence type="ECO:0000313" key="1">
    <source>
        <dbReference type="EMBL" id="TXJ13272.1"/>
    </source>
</evidence>
<name>A0A5C8CNR1_9SPIR</name>
<dbReference type="InterPro" id="IPR004401">
    <property type="entry name" value="YbaB/EbfC"/>
</dbReference>
<dbReference type="Pfam" id="PF02575">
    <property type="entry name" value="YbaB_DNA_bd"/>
    <property type="match status" value="1"/>
</dbReference>
<dbReference type="Gene3D" id="3.30.1310.10">
    <property type="entry name" value="Nucleoid-associated protein YbaB-like domain"/>
    <property type="match status" value="1"/>
</dbReference>
<dbReference type="AlphaFoldDB" id="A0A5C8CNR1"/>
<keyword evidence="1" id="KW-0238">DNA-binding</keyword>
<evidence type="ECO:0000313" key="2">
    <source>
        <dbReference type="Proteomes" id="UP000325116"/>
    </source>
</evidence>
<accession>A0A5C8CNR1</accession>
<dbReference type="GO" id="GO:0003677">
    <property type="term" value="F:DNA binding"/>
    <property type="evidence" value="ECO:0007669"/>
    <property type="project" value="UniProtKB-KW"/>
</dbReference>
<organism evidence="1 2">
    <name type="scientific">Brachyspira aalborgi</name>
    <dbReference type="NCBI Taxonomy" id="29522"/>
    <lineage>
        <taxon>Bacteria</taxon>
        <taxon>Pseudomonadati</taxon>
        <taxon>Spirochaetota</taxon>
        <taxon>Spirochaetia</taxon>
        <taxon>Brachyspirales</taxon>
        <taxon>Brachyspiraceae</taxon>
        <taxon>Brachyspira</taxon>
    </lineage>
</organism>
<comment type="caution">
    <text evidence="1">The sequence shown here is derived from an EMBL/GenBank/DDBJ whole genome shotgun (WGS) entry which is preliminary data.</text>
</comment>
<dbReference type="EMBL" id="SAXT01000001">
    <property type="protein sequence ID" value="TXJ13272.1"/>
    <property type="molecule type" value="Genomic_DNA"/>
</dbReference>
<gene>
    <name evidence="1" type="ORF">EPJ80_00555</name>
</gene>
<protein>
    <submittedName>
        <fullName evidence="1">YbaB/EbfC family DNA-binding protein</fullName>
    </submittedName>
</protein>
<sequence length="129" mass="14602">MSDNTIKHSSPGNLISLTIDKSYNITDLTIDESLLTKEQKELLEEMLTSSVNEAISKIKELNHSSNDKIKFDAKDLNKIFGDLTKMSSVRFENGKPILSFSLDSISPEIMSKVNSMMDELEKDEEDKRD</sequence>
<dbReference type="Proteomes" id="UP000325116">
    <property type="component" value="Unassembled WGS sequence"/>
</dbReference>
<proteinExistence type="predicted"/>
<reference evidence="1 2" key="1">
    <citation type="journal article" date="1992" name="Lakartidningen">
        <title>[Penicillin V and not amoxicillin is the first choice preparation in acute otitis].</title>
        <authorList>
            <person name="Kamme C."/>
            <person name="Lundgren K."/>
            <person name="Prellner K."/>
        </authorList>
    </citation>
    <scope>NUCLEOTIDE SEQUENCE [LARGE SCALE GENOMIC DNA]</scope>
    <source>
        <strain evidence="1 2">W1</strain>
    </source>
</reference>
<dbReference type="SUPFAM" id="SSF82607">
    <property type="entry name" value="YbaB-like"/>
    <property type="match status" value="1"/>
</dbReference>